<dbReference type="EMBL" id="CAJVPM010000818">
    <property type="protein sequence ID" value="CAG8452759.1"/>
    <property type="molecule type" value="Genomic_DNA"/>
</dbReference>
<name>A0ACA9K4W7_9GLOM</name>
<reference evidence="1" key="1">
    <citation type="submission" date="2021-06" db="EMBL/GenBank/DDBJ databases">
        <authorList>
            <person name="Kallberg Y."/>
            <person name="Tangrot J."/>
            <person name="Rosling A."/>
        </authorList>
    </citation>
    <scope>NUCLEOTIDE SEQUENCE</scope>
    <source>
        <strain evidence="1">AU212A</strain>
    </source>
</reference>
<keyword evidence="2" id="KW-1185">Reference proteome</keyword>
<sequence length="89" mass="10383">MPQRHAHASVPEPTADRSRSRLQIKKNVFGKTVEVERENDRYVGDIEERKKRKSVDILALSLLLYVALISGFSFTYFLHRWLAQNQIVN</sequence>
<comment type="caution">
    <text evidence="1">The sequence shown here is derived from an EMBL/GenBank/DDBJ whole genome shotgun (WGS) entry which is preliminary data.</text>
</comment>
<protein>
    <submittedName>
        <fullName evidence="1">11298_t:CDS:1</fullName>
    </submittedName>
</protein>
<accession>A0ACA9K4W7</accession>
<proteinExistence type="predicted"/>
<gene>
    <name evidence="1" type="ORF">SCALOS_LOCUS1261</name>
</gene>
<evidence type="ECO:0000313" key="2">
    <source>
        <dbReference type="Proteomes" id="UP000789860"/>
    </source>
</evidence>
<organism evidence="1 2">
    <name type="scientific">Scutellospora calospora</name>
    <dbReference type="NCBI Taxonomy" id="85575"/>
    <lineage>
        <taxon>Eukaryota</taxon>
        <taxon>Fungi</taxon>
        <taxon>Fungi incertae sedis</taxon>
        <taxon>Mucoromycota</taxon>
        <taxon>Glomeromycotina</taxon>
        <taxon>Glomeromycetes</taxon>
        <taxon>Diversisporales</taxon>
        <taxon>Gigasporaceae</taxon>
        <taxon>Scutellospora</taxon>
    </lineage>
</organism>
<dbReference type="Proteomes" id="UP000789860">
    <property type="component" value="Unassembled WGS sequence"/>
</dbReference>
<evidence type="ECO:0000313" key="1">
    <source>
        <dbReference type="EMBL" id="CAG8452759.1"/>
    </source>
</evidence>